<dbReference type="PANTHER" id="PTHR30126:SF97">
    <property type="entry name" value="HTH-TYPE TRANSCRIPTIONAL REGULATOR ABGR"/>
    <property type="match status" value="1"/>
</dbReference>
<dbReference type="Proteomes" id="UP000034883">
    <property type="component" value="Chromosome"/>
</dbReference>
<dbReference type="OrthoDB" id="9808620at2"/>
<comment type="similarity">
    <text evidence="1">Belongs to the LysR transcriptional regulatory family.</text>
</comment>
<keyword evidence="7" id="KW-1185">Reference proteome</keyword>
<dbReference type="InterPro" id="IPR036388">
    <property type="entry name" value="WH-like_DNA-bd_sf"/>
</dbReference>
<dbReference type="Pfam" id="PF03466">
    <property type="entry name" value="LysR_substrate"/>
    <property type="match status" value="1"/>
</dbReference>
<keyword evidence="2" id="KW-0805">Transcription regulation</keyword>
<dbReference type="AlphaFoldDB" id="A0A0F6SEY3"/>
<evidence type="ECO:0000256" key="1">
    <source>
        <dbReference type="ARBA" id="ARBA00009437"/>
    </source>
</evidence>
<dbReference type="FunFam" id="1.10.10.10:FF:000001">
    <property type="entry name" value="LysR family transcriptional regulator"/>
    <property type="match status" value="1"/>
</dbReference>
<dbReference type="GO" id="GO:0003700">
    <property type="term" value="F:DNA-binding transcription factor activity"/>
    <property type="evidence" value="ECO:0007669"/>
    <property type="project" value="InterPro"/>
</dbReference>
<dbReference type="Gene3D" id="3.40.190.10">
    <property type="entry name" value="Periplasmic binding protein-like II"/>
    <property type="match status" value="2"/>
</dbReference>
<accession>A0A0F6SEY3</accession>
<feature type="domain" description="HTH lysR-type" evidence="5">
    <location>
        <begin position="1"/>
        <end position="57"/>
    </location>
</feature>
<evidence type="ECO:0000256" key="3">
    <source>
        <dbReference type="ARBA" id="ARBA00023125"/>
    </source>
</evidence>
<dbReference type="InterPro" id="IPR000847">
    <property type="entry name" value="LysR_HTH_N"/>
</dbReference>
<evidence type="ECO:0000256" key="4">
    <source>
        <dbReference type="ARBA" id="ARBA00023163"/>
    </source>
</evidence>
<dbReference type="Gene3D" id="1.10.10.10">
    <property type="entry name" value="Winged helix-like DNA-binding domain superfamily/Winged helix DNA-binding domain"/>
    <property type="match status" value="1"/>
</dbReference>
<reference evidence="6 7" key="1">
    <citation type="submission" date="2015-03" db="EMBL/GenBank/DDBJ databases">
        <title>Genome assembly of Sandaracinus amylolyticus DSM 53668.</title>
        <authorList>
            <person name="Sharma G."/>
            <person name="Subramanian S."/>
        </authorList>
    </citation>
    <scope>NUCLEOTIDE SEQUENCE [LARGE SCALE GENOMIC DNA]</scope>
    <source>
        <strain evidence="6 7">DSM 53668</strain>
    </source>
</reference>
<proteinExistence type="inferred from homology"/>
<evidence type="ECO:0000313" key="6">
    <source>
        <dbReference type="EMBL" id="AKF05994.1"/>
    </source>
</evidence>
<evidence type="ECO:0000256" key="2">
    <source>
        <dbReference type="ARBA" id="ARBA00023015"/>
    </source>
</evidence>
<dbReference type="SUPFAM" id="SSF46785">
    <property type="entry name" value="Winged helix' DNA-binding domain"/>
    <property type="match status" value="1"/>
</dbReference>
<organism evidence="6 7">
    <name type="scientific">Sandaracinus amylolyticus</name>
    <dbReference type="NCBI Taxonomy" id="927083"/>
    <lineage>
        <taxon>Bacteria</taxon>
        <taxon>Pseudomonadati</taxon>
        <taxon>Myxococcota</taxon>
        <taxon>Polyangia</taxon>
        <taxon>Polyangiales</taxon>
        <taxon>Sandaracinaceae</taxon>
        <taxon>Sandaracinus</taxon>
    </lineage>
</organism>
<name>A0A0F6SEY3_9BACT</name>
<dbReference type="GO" id="GO:0000976">
    <property type="term" value="F:transcription cis-regulatory region binding"/>
    <property type="evidence" value="ECO:0007669"/>
    <property type="project" value="TreeGrafter"/>
</dbReference>
<dbReference type="SUPFAM" id="SSF53850">
    <property type="entry name" value="Periplasmic binding protein-like II"/>
    <property type="match status" value="1"/>
</dbReference>
<dbReference type="PANTHER" id="PTHR30126">
    <property type="entry name" value="HTH-TYPE TRANSCRIPTIONAL REGULATOR"/>
    <property type="match status" value="1"/>
</dbReference>
<dbReference type="PRINTS" id="PR00039">
    <property type="entry name" value="HTHLYSR"/>
</dbReference>
<dbReference type="PROSITE" id="PS50931">
    <property type="entry name" value="HTH_LYSR"/>
    <property type="match status" value="1"/>
</dbReference>
<dbReference type="KEGG" id="samy:DB32_003143"/>
<sequence length="276" mass="29877">MIDELAHFLLIAEHGTFTEAARHAHLTQPALSASIRRLEERVGARLLSRGRHGATLTASGTAFLPRARATIAAFEDGRRAAREIEGLEAGEVRLGAGATVCTYLLPPIVAAFRRAHPGITFVLRESTTDEALDGLARGHLDLAIVTTKGGERWMTDELVLIAAPGTCDPLSAPFVTFRPGATTRQLVEKSFPDARIVMELGSIAAVKENVRAGVGVALVSRHAVEDDVARGRLVIVDDRRTPIARPLRIVHRGLDRLPPAAAALRAMLLERVRRKR</sequence>
<protein>
    <submittedName>
        <fullName evidence="6">Transcriptional regulator, LysR family protein</fullName>
    </submittedName>
</protein>
<dbReference type="STRING" id="927083.DB32_003143"/>
<dbReference type="EMBL" id="CP011125">
    <property type="protein sequence ID" value="AKF05994.1"/>
    <property type="molecule type" value="Genomic_DNA"/>
</dbReference>
<keyword evidence="4" id="KW-0804">Transcription</keyword>
<dbReference type="Pfam" id="PF00126">
    <property type="entry name" value="HTH_1"/>
    <property type="match status" value="1"/>
</dbReference>
<dbReference type="InterPro" id="IPR036390">
    <property type="entry name" value="WH_DNA-bd_sf"/>
</dbReference>
<evidence type="ECO:0000313" key="7">
    <source>
        <dbReference type="Proteomes" id="UP000034883"/>
    </source>
</evidence>
<keyword evidence="3" id="KW-0238">DNA-binding</keyword>
<evidence type="ECO:0000259" key="5">
    <source>
        <dbReference type="PROSITE" id="PS50931"/>
    </source>
</evidence>
<gene>
    <name evidence="6" type="ORF">DB32_003143</name>
</gene>
<dbReference type="InterPro" id="IPR005119">
    <property type="entry name" value="LysR_subst-bd"/>
</dbReference>
<dbReference type="RefSeq" id="WP_053233209.1">
    <property type="nucleotide sequence ID" value="NZ_CP011125.1"/>
</dbReference>